<gene>
    <name evidence="3" type="ORF">NA2_07262</name>
</gene>
<dbReference type="SMART" id="SM00852">
    <property type="entry name" value="MoCF_biosynth"/>
    <property type="match status" value="1"/>
</dbReference>
<dbReference type="InterPro" id="IPR029044">
    <property type="entry name" value="Nucleotide-diphossugar_trans"/>
</dbReference>
<keyword evidence="4" id="KW-1185">Reference proteome</keyword>
<evidence type="ECO:0000259" key="2">
    <source>
        <dbReference type="SMART" id="SM00852"/>
    </source>
</evidence>
<dbReference type="PIRSF" id="PIRSF036626">
    <property type="entry name" value="MPTBd_MobAlike"/>
    <property type="match status" value="1"/>
</dbReference>
<sequence length="536" mass="54847">MKFGPVSIDHAEGAVLAHATLAGDTRLRKAHRLTAGDIALLKAAGVETVTAARLDPGDLGEDEAAARLAASFVTPGIEARAPSTGRVNLYAANAGLFTVDRAMIDAFNGVDPAITIATLPPFTAVSAGQMVATVKIIPFAVAETRIAEAAETVAGRDAFSVRPFAARRVGVVQTVLPSLKPSVLDKTARITAERLARSGSAPGRELRPEHDEKAVAAAIGALVEESDLLLVFGASAVCDADDVIPAAIRRAGGRVERVGMPVDPGNLLVIGEIGGKPVLGAPGCARSPKTNGFDWVLDRLMAGLSVTGSDIAGMGVGGLLAEIPTRPQPREPARQARALPVWGVLLAAGQSRRMGAGNKLLADFDGTPLVRRTASALARSEADGAVAVLGHQADRVRMALDGLGLAEAVNPAYAEGLSGSLRAGIAALPDDAAGALIVLADMPGITAGDLDLLIEAFRAAGGNSVVRASHNGKRGNPVLLPRALFAEIGRLRGDTGARHVVEQGLFAVIDVEVGAAAHLDVDTPEALEEAGGVLIQ</sequence>
<keyword evidence="3" id="KW-0808">Transferase</keyword>
<dbReference type="Gene3D" id="3.90.550.10">
    <property type="entry name" value="Spore Coat Polysaccharide Biosynthesis Protein SpsA, Chain A"/>
    <property type="match status" value="1"/>
</dbReference>
<dbReference type="PANTHER" id="PTHR43777">
    <property type="entry name" value="MOLYBDENUM COFACTOR CYTIDYLYLTRANSFERASE"/>
    <property type="match status" value="1"/>
</dbReference>
<keyword evidence="1" id="KW-0460">Magnesium</keyword>
<dbReference type="SUPFAM" id="SSF53218">
    <property type="entry name" value="Molybdenum cofactor biosynthesis proteins"/>
    <property type="match status" value="1"/>
</dbReference>
<dbReference type="OrthoDB" id="9779263at2"/>
<dbReference type="EMBL" id="AMRM01000006">
    <property type="protein sequence ID" value="EKF19673.1"/>
    <property type="molecule type" value="Genomic_DNA"/>
</dbReference>
<dbReference type="STRING" id="391937.NA2_07262"/>
<dbReference type="InterPro" id="IPR036425">
    <property type="entry name" value="MoaB/Mog-like_dom_sf"/>
</dbReference>
<dbReference type="CDD" id="cd04182">
    <property type="entry name" value="GT_2_like_f"/>
    <property type="match status" value="1"/>
</dbReference>
<comment type="caution">
    <text evidence="3">The sequence shown here is derived from an EMBL/GenBank/DDBJ whole genome shotgun (WGS) entry which is preliminary data.</text>
</comment>
<dbReference type="InterPro" id="IPR012184">
    <property type="entry name" value="Bifunc_Mopterin-bd"/>
</dbReference>
<evidence type="ECO:0000313" key="4">
    <source>
        <dbReference type="Proteomes" id="UP000006786"/>
    </source>
</evidence>
<dbReference type="GO" id="GO:0016779">
    <property type="term" value="F:nucleotidyltransferase activity"/>
    <property type="evidence" value="ECO:0007669"/>
    <property type="project" value="UniProtKB-KW"/>
</dbReference>
<evidence type="ECO:0000256" key="1">
    <source>
        <dbReference type="ARBA" id="ARBA00022842"/>
    </source>
</evidence>
<evidence type="ECO:0000313" key="3">
    <source>
        <dbReference type="EMBL" id="EKF19673.1"/>
    </source>
</evidence>
<dbReference type="InterPro" id="IPR001453">
    <property type="entry name" value="MoaB/Mog_dom"/>
</dbReference>
<organism evidence="3 4">
    <name type="scientific">Nitratireductor pacificus pht-3B</name>
    <dbReference type="NCBI Taxonomy" id="391937"/>
    <lineage>
        <taxon>Bacteria</taxon>
        <taxon>Pseudomonadati</taxon>
        <taxon>Pseudomonadota</taxon>
        <taxon>Alphaproteobacteria</taxon>
        <taxon>Hyphomicrobiales</taxon>
        <taxon>Phyllobacteriaceae</taxon>
        <taxon>Nitratireductor</taxon>
    </lineage>
</organism>
<feature type="domain" description="MoaB/Mog" evidence="2">
    <location>
        <begin position="170"/>
        <end position="302"/>
    </location>
</feature>
<protein>
    <submittedName>
        <fullName evidence="3">Molybdopterin molybdochelatase / molybdenum cofactor cytidylyltransferase</fullName>
    </submittedName>
</protein>
<name>K2N6B8_9HYPH</name>
<dbReference type="CDD" id="cd03522">
    <property type="entry name" value="MoeA_like"/>
    <property type="match status" value="1"/>
</dbReference>
<dbReference type="AlphaFoldDB" id="K2N6B8"/>
<dbReference type="Proteomes" id="UP000006786">
    <property type="component" value="Unassembled WGS sequence"/>
</dbReference>
<dbReference type="eggNOG" id="COG2068">
    <property type="taxonomic scope" value="Bacteria"/>
</dbReference>
<reference evidence="3 4" key="1">
    <citation type="journal article" date="2012" name="J. Bacteriol.">
        <title>Genome Sequence of Nitratireductor pacificus Type Strain pht-3B.</title>
        <authorList>
            <person name="Lai Q."/>
            <person name="Li G."/>
            <person name="Shao Z."/>
        </authorList>
    </citation>
    <scope>NUCLEOTIDE SEQUENCE [LARGE SCALE GENOMIC DNA]</scope>
    <source>
        <strain evidence="4">pht-3B</strain>
    </source>
</reference>
<dbReference type="PANTHER" id="PTHR43777:SF1">
    <property type="entry name" value="MOLYBDENUM COFACTOR CYTIDYLYLTRANSFERASE"/>
    <property type="match status" value="1"/>
</dbReference>
<dbReference type="InterPro" id="IPR025877">
    <property type="entry name" value="MobA-like_NTP_Trfase"/>
</dbReference>
<dbReference type="Pfam" id="PF12804">
    <property type="entry name" value="NTP_transf_3"/>
    <property type="match status" value="1"/>
</dbReference>
<dbReference type="Gene3D" id="3.40.980.10">
    <property type="entry name" value="MoaB/Mog-like domain"/>
    <property type="match status" value="1"/>
</dbReference>
<accession>K2N6B8</accession>
<dbReference type="SUPFAM" id="SSF53448">
    <property type="entry name" value="Nucleotide-diphospho-sugar transferases"/>
    <property type="match status" value="1"/>
</dbReference>
<keyword evidence="3" id="KW-0548">Nucleotidyltransferase</keyword>
<dbReference type="RefSeq" id="WP_008595895.1">
    <property type="nucleotide sequence ID" value="NZ_AMRM01000006.1"/>
</dbReference>
<proteinExistence type="predicted"/>
<dbReference type="PATRIC" id="fig|391937.3.peg.1493"/>